<dbReference type="EC" id="2.7.1.35" evidence="1"/>
<comment type="caution">
    <text evidence="1">The sequence shown here is derived from an EMBL/GenBank/DDBJ whole genome shotgun (WGS) entry which is preliminary data.</text>
</comment>
<accession>A0AC61QLB3</accession>
<keyword evidence="2" id="KW-1185">Reference proteome</keyword>
<name>A0AC61QLB3_9BACT</name>
<gene>
    <name evidence="1" type="ORF">E0946_01250</name>
</gene>
<reference evidence="1" key="1">
    <citation type="submission" date="2019-03" db="EMBL/GenBank/DDBJ databases">
        <title>Candidatus Syntrophosphaera thermopropionivorans: a novel player in syntrophic propionate oxidation during anaerobic digestion.</title>
        <authorList>
            <person name="Dyksma S."/>
        </authorList>
    </citation>
    <scope>NUCLEOTIDE SEQUENCE</scope>
    <source>
        <strain evidence="1">W5</strain>
    </source>
</reference>
<evidence type="ECO:0000313" key="1">
    <source>
        <dbReference type="EMBL" id="TDF74737.1"/>
    </source>
</evidence>
<dbReference type="EMBL" id="SMOG01000001">
    <property type="protein sequence ID" value="TDF74737.1"/>
    <property type="molecule type" value="Genomic_DNA"/>
</dbReference>
<keyword evidence="1" id="KW-0808">Transferase</keyword>
<keyword evidence="1" id="KW-0418">Kinase</keyword>
<dbReference type="Proteomes" id="UP000294588">
    <property type="component" value="Unassembled WGS sequence"/>
</dbReference>
<evidence type="ECO:0000313" key="2">
    <source>
        <dbReference type="Proteomes" id="UP000294588"/>
    </source>
</evidence>
<sequence>MENKSKRILAIHDFSGFGHTSLMVCIPIMYRMGIRVCALPSAYLSANTDYPEPIWIDMSSYLDKINAHWQEIGLSFDAISSGFLASPAQVVQIGKVIESWREKVKLVLIDPVMGDYGKLYSCYDDNMIVAMRELISLADVITPNYSEAAWLAKGVIRKISEENELLDWCRKISEYGPQHIVVTSVPGSVSDSLKVIYYQAKLDKLSTYPFVKKDGIYPGAGDCFSALLLSGLVNDYDFDSSIKATIKIISRAMEEPIMEGTDWREGLPLEKIIQWDLRSIFSETDA</sequence>
<organism evidence="1 2">
    <name type="scientific">Candidatus Syntrophosphaera thermopropionivorans</name>
    <dbReference type="NCBI Taxonomy" id="2593015"/>
    <lineage>
        <taxon>Bacteria</taxon>
        <taxon>Pseudomonadati</taxon>
        <taxon>Candidatus Cloacimonadota</taxon>
        <taxon>Candidatus Cloacimonadia</taxon>
        <taxon>Candidatus Cloacimonadales</taxon>
        <taxon>Candidatus Cloacimonadaceae</taxon>
        <taxon>Candidatus Syntrophosphaera</taxon>
    </lineage>
</organism>
<proteinExistence type="predicted"/>
<protein>
    <submittedName>
        <fullName evidence="1">Pyridoxamine kinase</fullName>
        <ecNumber evidence="1">2.7.1.35</ecNumber>
    </submittedName>
</protein>